<evidence type="ECO:0000259" key="2">
    <source>
        <dbReference type="Pfam" id="PF02668"/>
    </source>
</evidence>
<dbReference type="PANTHER" id="PTHR10696:SF42">
    <property type="entry name" value="OS08G0383800 PROTEIN"/>
    <property type="match status" value="1"/>
</dbReference>
<dbReference type="GO" id="GO:0016491">
    <property type="term" value="F:oxidoreductase activity"/>
    <property type="evidence" value="ECO:0007669"/>
    <property type="project" value="UniProtKB-KW"/>
</dbReference>
<dbReference type="EMBL" id="JAAGAX010000003">
    <property type="protein sequence ID" value="KAF2321448.1"/>
    <property type="molecule type" value="Genomic_DNA"/>
</dbReference>
<proteinExistence type="predicted"/>
<protein>
    <recommendedName>
        <fullName evidence="2">TauD/TfdA-like domain-containing protein</fullName>
    </recommendedName>
</protein>
<dbReference type="Gene3D" id="3.60.130.10">
    <property type="entry name" value="Clavaminate synthase-like"/>
    <property type="match status" value="2"/>
</dbReference>
<comment type="caution">
    <text evidence="3">The sequence shown here is derived from an EMBL/GenBank/DDBJ whole genome shotgun (WGS) entry which is preliminary data.</text>
</comment>
<sequence length="189" mass="21756">MEFYCKDFKVGKCQGQKVVDGETMARVLQPSPRVLQPSEPDKGDIELLFQALERNKDWFEEMITKNSAVLLRGFHVKKAEDFNDIVETCGWDDIRYGKGTRDGYGMAAQWRMWFNTKVGMHGKELSSAMMADGTEIPEKFVKRCEQIIEEESIRFKWEAGDVLFLDNYALLHGRRPSLPPRKVPVATCK</sequence>
<feature type="domain" description="TauD/TfdA-like" evidence="2">
    <location>
        <begin position="128"/>
        <end position="177"/>
    </location>
</feature>
<gene>
    <name evidence="3" type="ORF">GH714_041042</name>
</gene>
<name>A0A6A6NA62_HEVBR</name>
<keyword evidence="4" id="KW-1185">Reference proteome</keyword>
<dbReference type="Proteomes" id="UP000467840">
    <property type="component" value="Chromosome 10"/>
</dbReference>
<evidence type="ECO:0000313" key="4">
    <source>
        <dbReference type="Proteomes" id="UP000467840"/>
    </source>
</evidence>
<dbReference type="InterPro" id="IPR050411">
    <property type="entry name" value="AlphaKG_dependent_hydroxylases"/>
</dbReference>
<accession>A0A6A6NA62</accession>
<evidence type="ECO:0000256" key="1">
    <source>
        <dbReference type="ARBA" id="ARBA00023002"/>
    </source>
</evidence>
<dbReference type="AlphaFoldDB" id="A0A6A6NA62"/>
<evidence type="ECO:0000313" key="3">
    <source>
        <dbReference type="EMBL" id="KAF2321448.1"/>
    </source>
</evidence>
<dbReference type="PANTHER" id="PTHR10696">
    <property type="entry name" value="GAMMA-BUTYROBETAINE HYDROXYLASE-RELATED"/>
    <property type="match status" value="1"/>
</dbReference>
<dbReference type="SUPFAM" id="SSF51197">
    <property type="entry name" value="Clavaminate synthase-like"/>
    <property type="match status" value="2"/>
</dbReference>
<organism evidence="3 4">
    <name type="scientific">Hevea brasiliensis</name>
    <name type="common">Para rubber tree</name>
    <name type="synonym">Siphonia brasiliensis</name>
    <dbReference type="NCBI Taxonomy" id="3981"/>
    <lineage>
        <taxon>Eukaryota</taxon>
        <taxon>Viridiplantae</taxon>
        <taxon>Streptophyta</taxon>
        <taxon>Embryophyta</taxon>
        <taxon>Tracheophyta</taxon>
        <taxon>Spermatophyta</taxon>
        <taxon>Magnoliopsida</taxon>
        <taxon>eudicotyledons</taxon>
        <taxon>Gunneridae</taxon>
        <taxon>Pentapetalae</taxon>
        <taxon>rosids</taxon>
        <taxon>fabids</taxon>
        <taxon>Malpighiales</taxon>
        <taxon>Euphorbiaceae</taxon>
        <taxon>Crotonoideae</taxon>
        <taxon>Micrandreae</taxon>
        <taxon>Hevea</taxon>
    </lineage>
</organism>
<dbReference type="InterPro" id="IPR003819">
    <property type="entry name" value="TauD/TfdA-like"/>
</dbReference>
<keyword evidence="1" id="KW-0560">Oxidoreductase</keyword>
<dbReference type="Pfam" id="PF02668">
    <property type="entry name" value="TauD"/>
    <property type="match status" value="1"/>
</dbReference>
<dbReference type="InterPro" id="IPR042098">
    <property type="entry name" value="TauD-like_sf"/>
</dbReference>
<reference evidence="3 4" key="1">
    <citation type="journal article" date="2020" name="Mol. Plant">
        <title>The Chromosome-Based Rubber Tree Genome Provides New Insights into Spurge Genome Evolution and Rubber Biosynthesis.</title>
        <authorList>
            <person name="Liu J."/>
            <person name="Shi C."/>
            <person name="Shi C.C."/>
            <person name="Li W."/>
            <person name="Zhang Q.J."/>
            <person name="Zhang Y."/>
            <person name="Li K."/>
            <person name="Lu H.F."/>
            <person name="Shi C."/>
            <person name="Zhu S.T."/>
            <person name="Xiao Z.Y."/>
            <person name="Nan H."/>
            <person name="Yue Y."/>
            <person name="Zhu X.G."/>
            <person name="Wu Y."/>
            <person name="Hong X.N."/>
            <person name="Fan G.Y."/>
            <person name="Tong Y."/>
            <person name="Zhang D."/>
            <person name="Mao C.L."/>
            <person name="Liu Y.L."/>
            <person name="Hao S.J."/>
            <person name="Liu W.Q."/>
            <person name="Lv M.Q."/>
            <person name="Zhang H.B."/>
            <person name="Liu Y."/>
            <person name="Hu-Tang G.R."/>
            <person name="Wang J.P."/>
            <person name="Wang J.H."/>
            <person name="Sun Y.H."/>
            <person name="Ni S.B."/>
            <person name="Chen W.B."/>
            <person name="Zhang X.C."/>
            <person name="Jiao Y.N."/>
            <person name="Eichler E.E."/>
            <person name="Li G.H."/>
            <person name="Liu X."/>
            <person name="Gao L.Z."/>
        </authorList>
    </citation>
    <scope>NUCLEOTIDE SEQUENCE [LARGE SCALE GENOMIC DNA]</scope>
    <source>
        <strain evidence="4">cv. GT1</strain>
        <tissue evidence="3">Leaf</tissue>
    </source>
</reference>